<accession>A0A1E4TDR7</accession>
<proteinExistence type="predicted"/>
<organism evidence="1 2">
    <name type="scientific">Tortispora caseinolytica NRRL Y-17796</name>
    <dbReference type="NCBI Taxonomy" id="767744"/>
    <lineage>
        <taxon>Eukaryota</taxon>
        <taxon>Fungi</taxon>
        <taxon>Dikarya</taxon>
        <taxon>Ascomycota</taxon>
        <taxon>Saccharomycotina</taxon>
        <taxon>Trigonopsidomycetes</taxon>
        <taxon>Trigonopsidales</taxon>
        <taxon>Trigonopsidaceae</taxon>
        <taxon>Tortispora</taxon>
    </lineage>
</organism>
<evidence type="ECO:0000313" key="2">
    <source>
        <dbReference type="Proteomes" id="UP000095023"/>
    </source>
</evidence>
<dbReference type="Proteomes" id="UP000095023">
    <property type="component" value="Unassembled WGS sequence"/>
</dbReference>
<gene>
    <name evidence="1" type="ORF">CANCADRAFT_97169</name>
</gene>
<name>A0A1E4TDR7_9ASCO</name>
<sequence>MFQGQSLPGDETFLGLRHSSDSIIHTNTTETEQISLYTATADEPTSPLSLHSISDHAISTARYTPSSLPPSPISLDSFEFPSVHIPESPDVPYEAVTVNADTVPKPIPSSAQVGHQRPCTPPEEARGAFIENFSDNEQENIRHPYQHSGNALDNQENVLPNNQYSDIISSSIVLPLIPSFRVPAVSVHEGNEDSSYEYLNTDICLHEDSSINANDAVSNVDFLRSMYRRSNFERALRLLKVLRTSPKDMTSHDLVYVHDKETYIQEAQSVADKLMDEIENDLQFEAFMNTSTDPHRNQKFPKVVNRLNSDSRSIYTTTSAQLVEVESRRSETYASSHSGLYKTQCFDNCTISDSFAGIFEHDDDLLTEQRLYQEFLDSLLDSNPDQ</sequence>
<keyword evidence="2" id="KW-1185">Reference proteome</keyword>
<dbReference type="AlphaFoldDB" id="A0A1E4TDR7"/>
<reference evidence="2" key="1">
    <citation type="submission" date="2016-02" db="EMBL/GenBank/DDBJ databases">
        <title>Comparative genomics of biotechnologically important yeasts.</title>
        <authorList>
            <consortium name="DOE Joint Genome Institute"/>
            <person name="Riley R."/>
            <person name="Haridas S."/>
            <person name="Wolfe K.H."/>
            <person name="Lopes M.R."/>
            <person name="Hittinger C.T."/>
            <person name="Goker M."/>
            <person name="Salamov A."/>
            <person name="Wisecaver J."/>
            <person name="Long T.M."/>
            <person name="Aerts A.L."/>
            <person name="Barry K."/>
            <person name="Choi C."/>
            <person name="Clum A."/>
            <person name="Coughlan A.Y."/>
            <person name="Deshpande S."/>
            <person name="Douglass A.P."/>
            <person name="Hanson S.J."/>
            <person name="Klenk H.-P."/>
            <person name="Labutti K."/>
            <person name="Lapidus A."/>
            <person name="Lindquist E."/>
            <person name="Lipzen A."/>
            <person name="Meier-Kolthoff J.P."/>
            <person name="Ohm R.A."/>
            <person name="Otillar R.P."/>
            <person name="Pangilinan J."/>
            <person name="Peng Y."/>
            <person name="Rokas A."/>
            <person name="Rosa C.A."/>
            <person name="Scheuner C."/>
            <person name="Sibirny A.A."/>
            <person name="Slot J.C."/>
            <person name="Stielow J.B."/>
            <person name="Sun H."/>
            <person name="Kurtzman C.P."/>
            <person name="Blackwell M."/>
            <person name="Jeffries T.W."/>
            <person name="Grigoriev I.V."/>
        </authorList>
    </citation>
    <scope>NUCLEOTIDE SEQUENCE [LARGE SCALE GENOMIC DNA]</scope>
    <source>
        <strain evidence="2">NRRL Y-17796</strain>
    </source>
</reference>
<dbReference type="EMBL" id="KV453842">
    <property type="protein sequence ID" value="ODV89894.1"/>
    <property type="molecule type" value="Genomic_DNA"/>
</dbReference>
<evidence type="ECO:0000313" key="1">
    <source>
        <dbReference type="EMBL" id="ODV89894.1"/>
    </source>
</evidence>
<protein>
    <submittedName>
        <fullName evidence="1">Uncharacterized protein</fullName>
    </submittedName>
</protein>